<dbReference type="Gene3D" id="3.40.50.720">
    <property type="entry name" value="NAD(P)-binding Rossmann-like Domain"/>
    <property type="match status" value="3"/>
</dbReference>
<dbReference type="GO" id="GO:0004312">
    <property type="term" value="F:fatty acid synthase activity"/>
    <property type="evidence" value="ECO:0007669"/>
    <property type="project" value="TreeGrafter"/>
</dbReference>
<dbReference type="Gene3D" id="1.10.1200.10">
    <property type="entry name" value="ACP-like"/>
    <property type="match status" value="2"/>
</dbReference>
<dbReference type="InterPro" id="IPR013120">
    <property type="entry name" value="FAR_NAD-bd"/>
</dbReference>
<dbReference type="SUPFAM" id="SSF51735">
    <property type="entry name" value="NAD(P)-binding Rossmann-fold domains"/>
    <property type="match status" value="3"/>
</dbReference>
<dbReference type="InterPro" id="IPR001227">
    <property type="entry name" value="Ac_transferase_dom_sf"/>
</dbReference>
<feature type="active site" description="Proton donor; for dehydratase activity" evidence="4">
    <location>
        <position position="1329"/>
    </location>
</feature>
<evidence type="ECO:0000313" key="9">
    <source>
        <dbReference type="Proteomes" id="UP000515146"/>
    </source>
</evidence>
<feature type="domain" description="Ketosynthase family 3 (KS3)" evidence="7">
    <location>
        <begin position="308"/>
        <end position="733"/>
    </location>
</feature>
<dbReference type="SMART" id="SM00823">
    <property type="entry name" value="PKS_PP"/>
    <property type="match status" value="2"/>
</dbReference>
<dbReference type="InterPro" id="IPR016039">
    <property type="entry name" value="Thiolase-like"/>
</dbReference>
<dbReference type="InterPro" id="IPR009081">
    <property type="entry name" value="PP-bd_ACP"/>
</dbReference>
<dbReference type="InterPro" id="IPR049551">
    <property type="entry name" value="PKS_DH_C"/>
</dbReference>
<name>A0A6P6XPY8_DERPT</name>
<dbReference type="InterPro" id="IPR013968">
    <property type="entry name" value="PKS_KR"/>
</dbReference>
<feature type="active site" description="Proton acceptor; for dehydratase activity" evidence="4">
    <location>
        <position position="1140"/>
    </location>
</feature>
<dbReference type="InterPro" id="IPR042104">
    <property type="entry name" value="PKS_dehydratase_sf"/>
</dbReference>
<dbReference type="GO" id="GO:0044550">
    <property type="term" value="P:secondary metabolite biosynthetic process"/>
    <property type="evidence" value="ECO:0007669"/>
    <property type="project" value="UniProtKB-ARBA"/>
</dbReference>
<gene>
    <name evidence="10" type="primary">LOC113788669</name>
</gene>
<dbReference type="GO" id="GO:0004315">
    <property type="term" value="F:3-oxoacyl-[acyl-carrier-protein] synthase activity"/>
    <property type="evidence" value="ECO:0007669"/>
    <property type="project" value="InterPro"/>
</dbReference>
<evidence type="ECO:0000256" key="2">
    <source>
        <dbReference type="ARBA" id="ARBA00022553"/>
    </source>
</evidence>
<dbReference type="CDD" id="cd00833">
    <property type="entry name" value="PKS"/>
    <property type="match status" value="1"/>
</dbReference>
<dbReference type="InterPro" id="IPR010080">
    <property type="entry name" value="Thioester_reductase-like_dom"/>
</dbReference>
<dbReference type="PROSITE" id="PS50075">
    <property type="entry name" value="CARRIER"/>
    <property type="match status" value="2"/>
</dbReference>
<dbReference type="OMA" id="NDECEFA"/>
<dbReference type="SUPFAM" id="SSF52151">
    <property type="entry name" value="FabD/lysophospholipase-like"/>
    <property type="match status" value="1"/>
</dbReference>
<protein>
    <submittedName>
        <fullName evidence="10">Probable polyketide synthase 19</fullName>
    </submittedName>
</protein>
<accession>A0A6P6XPY8</accession>
<dbReference type="PROSITE" id="PS52019">
    <property type="entry name" value="PKS_MFAS_DH"/>
    <property type="match status" value="1"/>
</dbReference>
<evidence type="ECO:0000313" key="10">
    <source>
        <dbReference type="RefSeq" id="XP_027193934.1"/>
    </source>
</evidence>
<evidence type="ECO:0000256" key="1">
    <source>
        <dbReference type="ARBA" id="ARBA00022450"/>
    </source>
</evidence>
<dbReference type="InterPro" id="IPR049900">
    <property type="entry name" value="PKS_mFAS_DH"/>
</dbReference>
<dbReference type="GO" id="GO:0031177">
    <property type="term" value="F:phosphopantetheine binding"/>
    <property type="evidence" value="ECO:0007669"/>
    <property type="project" value="InterPro"/>
</dbReference>
<dbReference type="Pfam" id="PF08659">
    <property type="entry name" value="KR"/>
    <property type="match status" value="2"/>
</dbReference>
<keyword evidence="1" id="KW-0596">Phosphopantetheine</keyword>
<dbReference type="Pfam" id="PF00109">
    <property type="entry name" value="ketoacyl-synt"/>
    <property type="match status" value="1"/>
</dbReference>
<dbReference type="SUPFAM" id="SSF47336">
    <property type="entry name" value="ACP-like"/>
    <property type="match status" value="2"/>
</dbReference>
<dbReference type="Pfam" id="PF02801">
    <property type="entry name" value="Ketoacyl-synt_C"/>
    <property type="match status" value="1"/>
</dbReference>
<dbReference type="Pfam" id="PF00698">
    <property type="entry name" value="Acyl_transf_1"/>
    <property type="match status" value="1"/>
</dbReference>
<dbReference type="KEGG" id="dpte:113788669"/>
<dbReference type="SUPFAM" id="SSF53901">
    <property type="entry name" value="Thiolase-like"/>
    <property type="match status" value="1"/>
</dbReference>
<sequence>MISEYYHPTFVFHAAGILIDKAYKTLTKSDIEQVYFAKYKTCVNLHKILDMAQVSNDVKLFVCFSSISGLLGNYGQANYAAANAALDKFAYWRERRYKNKTMSIQWGPWREQGMASKLSIDTVSMGLYGLSNDLGFSVLYDLMMKKLNSADDDIGSVVCVQQFKWNVFLERYIKKPFFFDEISINESVEESEMDAFIKEKLSEMSREERLEYIKSLVLSTASNVLDYNDVPDLDTPLQELGISSLGAVEFRNALQKKLGVRLSISAMFDYPTLRSLQGYLIEQVEEKIAGTQAQIKVQLPTFNTTDKNNEVVITSLACRFPNYCRNGTDFWNMLSKNVNCIVDIPYTRWKSEILLSGDNTEKGKYYVDKGAFMTRIEEFDNKFFNISETEVYCLDPQQRILLEVSYEALKNVSFEKSSLTGSSTGVYIGCCNNDWHFLDTAKAGDNITSFSSSGGASSLLSNRISYAFGLGGPSFTVDTACSSSLVALDSANHSIKSGICDLAIVGGINLILTPHLYILFCKSRMLSPDGYCYTFDSRANGYVRGEGCGVVLLSTRAYAKENNLPVYATIKGSAVNHNGKSVSITAPNGKAQQSVILTALSMSQYAASDIDYIEAHGTGTSLGDPIEFNSLKEVFKGDRKSPLYIGALKTNIGHLEGAAGIAGLIKAIYVLQNKLIPRNLNFQSLNTYIEELDAFDYVLPSNENLRLPDKQKLIAGISSFGFGGTNAHVIIDVDKSTKFISILQGESMSNPTEKNIVFMFTGQGSQKYYMGKQLYTNGCEATKNIFQYSQTLLKEFEEYKDLDLYEVMFNKSELINKTMYSQILIFIYELALVTELKHRGINPTIVVGHSLGEYCASCAIGLISFEDAFKMVAFRAITMSKLSTQNGAMYAVRATENTLLPSLNNCKTVSIAAYNGTKSLVLSGDETEILDIIKKLNLQSQRLNVSNAFHSKLMNDNVPLLKNFITINTKFNDNISCKFVSTVTGEEVNLQTISQPSYWAEHIIKPVKFIQAINYILNNEYDCVFIEIGPSAMLSNLVLTKSKELDHENQALSSADQENIKPQNQQKIFSLQNREGDDDEIKNLKKIKAELRYDIEVNWNHKSYYWYDCSHPLVGLVKSGMSKKFNNIVNQKTVDYFNDHVVNKMPLVPGAAIIDVFAVLNIRHLNENFYTDPLRQDSYWSKINSIILEQPIVLPGSKNEQLDIQVQMSNNNIFNIFSTTYGHDFVLNARAADFSRISKIELKDYLQEKKNQFSNYMELYNNKDKVTVNTDTLYEFLSSIRLEYGTNFRTIKSLIHCGYESIAQLSFNAENLINDSTIFNFKLLPGIVDGAFQALASCLARSGYRNAMVPVKFENILSNSISPCLLYYSYSKIIEKSKKSVVAYISIYDKDGNLCLEIERLTLQAIRINHNIIPIDIFWTENYQKLTSFSQSEGISFTENFTEIENNSSNIQHTETDLVTNNNMSSAINQDNLNVLVLSSNNSENNINVNEINKSWKCSFRLIPKNDIEADILLREKSWDIIMLLDGLDQIDNSLDYLENLLTVTKAYSRQNQNSSNKSALPYLLILFTNKDNENLHLSHDNTGALGFIRSARVELDNIINSKPKIKFINLDLFSTLCLEDQLSKILLRNDFDIEDDFIWQFNDLFTIKLNKKTIPYPAGYYNLELDLNENKQLIVNPTTSYLPNEIPFSENTYVIRSLGFVADGKDEIVSFIEHSNDVSHISTLAVLGVIVKVNTLNNSDSNLGRWCIVNSSSPFEQFFIHSANEVKLIDNNDENQEVTDFLECSNIEYINFDYDLSTLFYKEKKTLFLWPNLTCDIKNTTKFASLNNRCIIITGGHGALGLELAKFLIEDGVRIIYLLSRTGSPKNALLASETYTYLSKIEANIHNIKCDVSDKKQIETLLKDIMSKNHILMGVFLCSGVTEDYPLANQQKSHLVSTYNSKALPALHFDKLLTEYNLEKNLRYFVCFSSISALIGSYNQVNYAAANSVLDDLCVRRKNNNKRALSIQWGPWSEQGMAKSLVTLIEKSGLKCISNAVGMRILYALLMLNHNGNTEVKLVVQQFIWGRFFRRYTSTPSFYNNIPSNMILNTDSTDLIDLKSTPRETLLALLAEIAQKVSGSDIILTANMSLFDMQFDSLGAVEFRNNVLELTGVRLAQSLAFENPTLNDIVDYIYANAGITNTNANAKIESSKTESIDQWLINALDPESERYLLYIDKFMAEFSSLNEIIQHTNFEEILVTKLNVDNAKDLKKLLNYHSDYKKAHEALLADSGYNLDDVHTSGQKVPHPLEDKADLEARIDFDLSIIKPMTNTKDIKHVFLTGATGFVGRCQIHSLVNSVTHPNLKIYCLVRAENASHGLARIKKMCEEADLWRDHYADYIVPIPGDLTVEKFGLTDKVYQDLASKIDLIYHTGGDVNLLCNYSKIRSVNTLSIEYIIDFATTKKLKPVNYTSTLGQYPDLFAFFTNEFSDRYLYEDTSPIIEEMETFFPPQRQGYPWSKWVAEMVLRKAREKGLPVYIYRLPNMYCAYRTGYTNRTDYATALMISSILEGKFPESSAFAALTPVDIVADMVCEGGLLDANTRKHWLYNLIDTRVVKEQQGGESRQANTHCIKPKSRH</sequence>
<dbReference type="Pfam" id="PF14765">
    <property type="entry name" value="PS-DH"/>
    <property type="match status" value="1"/>
</dbReference>
<feature type="region of interest" description="N-terminal hotdog fold" evidence="4">
    <location>
        <begin position="1111"/>
        <end position="1249"/>
    </location>
</feature>
<dbReference type="PROSITE" id="PS52004">
    <property type="entry name" value="KS3_2"/>
    <property type="match status" value="1"/>
</dbReference>
<dbReference type="Pfam" id="PF07993">
    <property type="entry name" value="NAD_binding_4"/>
    <property type="match status" value="1"/>
</dbReference>
<dbReference type="Gene3D" id="3.40.47.10">
    <property type="match status" value="1"/>
</dbReference>
<dbReference type="InterPro" id="IPR036736">
    <property type="entry name" value="ACP-like_sf"/>
</dbReference>
<feature type="domain" description="PKS/mFAS DH" evidence="8">
    <location>
        <begin position="1111"/>
        <end position="1412"/>
    </location>
</feature>
<feature type="domain" description="Carrier" evidence="6">
    <location>
        <begin position="2102"/>
        <end position="2178"/>
    </location>
</feature>
<evidence type="ECO:0000259" key="6">
    <source>
        <dbReference type="PROSITE" id="PS50075"/>
    </source>
</evidence>
<dbReference type="InterPro" id="IPR020841">
    <property type="entry name" value="PKS_Beta-ketoAc_synthase_dom"/>
</dbReference>
<evidence type="ECO:0000256" key="5">
    <source>
        <dbReference type="SAM" id="MobiDB-lite"/>
    </source>
</evidence>
<dbReference type="Gene3D" id="3.10.129.110">
    <property type="entry name" value="Polyketide synthase dehydratase"/>
    <property type="match status" value="1"/>
</dbReference>
<evidence type="ECO:0000259" key="7">
    <source>
        <dbReference type="PROSITE" id="PS52004"/>
    </source>
</evidence>
<dbReference type="InterPro" id="IPR050091">
    <property type="entry name" value="PKS_NRPS_Biosynth_Enz"/>
</dbReference>
<dbReference type="RefSeq" id="XP_027193934.1">
    <property type="nucleotide sequence ID" value="XM_027338133.1"/>
</dbReference>
<dbReference type="InterPro" id="IPR016035">
    <property type="entry name" value="Acyl_Trfase/lysoPLipase"/>
</dbReference>
<dbReference type="SMART" id="SM00822">
    <property type="entry name" value="PKS_KR"/>
    <property type="match status" value="1"/>
</dbReference>
<dbReference type="InterPro" id="IPR014031">
    <property type="entry name" value="Ketoacyl_synth_C"/>
</dbReference>
<dbReference type="OrthoDB" id="329835at2759"/>
<proteinExistence type="predicted"/>
<dbReference type="InterPro" id="IPR036291">
    <property type="entry name" value="NAD(P)-bd_dom_sf"/>
</dbReference>
<keyword evidence="2" id="KW-0597">Phosphoprotein</keyword>
<evidence type="ECO:0000259" key="8">
    <source>
        <dbReference type="PROSITE" id="PS52019"/>
    </source>
</evidence>
<dbReference type="Pfam" id="PF00550">
    <property type="entry name" value="PP-binding"/>
    <property type="match status" value="2"/>
</dbReference>
<dbReference type="InterPro" id="IPR014030">
    <property type="entry name" value="Ketoacyl_synth_N"/>
</dbReference>
<dbReference type="InterPro" id="IPR057326">
    <property type="entry name" value="KR_dom"/>
</dbReference>
<feature type="domain" description="Carrier" evidence="6">
    <location>
        <begin position="204"/>
        <end position="284"/>
    </location>
</feature>
<dbReference type="PROSITE" id="PS00606">
    <property type="entry name" value="KS3_1"/>
    <property type="match status" value="1"/>
</dbReference>
<dbReference type="PANTHER" id="PTHR43775">
    <property type="entry name" value="FATTY ACID SYNTHASE"/>
    <property type="match status" value="1"/>
</dbReference>
<dbReference type="GO" id="GO:0006633">
    <property type="term" value="P:fatty acid biosynthetic process"/>
    <property type="evidence" value="ECO:0007669"/>
    <property type="project" value="UniProtKB-UniPathway"/>
</dbReference>
<feature type="region of interest" description="C-terminal hotdog fold" evidence="4">
    <location>
        <begin position="1265"/>
        <end position="1412"/>
    </location>
</feature>
<organism evidence="9 10">
    <name type="scientific">Dermatophagoides pteronyssinus</name>
    <name type="common">European house dust mite</name>
    <dbReference type="NCBI Taxonomy" id="6956"/>
    <lineage>
        <taxon>Eukaryota</taxon>
        <taxon>Metazoa</taxon>
        <taxon>Ecdysozoa</taxon>
        <taxon>Arthropoda</taxon>
        <taxon>Chelicerata</taxon>
        <taxon>Arachnida</taxon>
        <taxon>Acari</taxon>
        <taxon>Acariformes</taxon>
        <taxon>Sarcoptiformes</taxon>
        <taxon>Astigmata</taxon>
        <taxon>Psoroptidia</taxon>
        <taxon>Analgoidea</taxon>
        <taxon>Pyroglyphidae</taxon>
        <taxon>Dermatophagoidinae</taxon>
        <taxon>Dermatophagoides</taxon>
    </lineage>
</organism>
<evidence type="ECO:0000256" key="4">
    <source>
        <dbReference type="PROSITE-ProRule" id="PRU01363"/>
    </source>
</evidence>
<dbReference type="InterPro" id="IPR014043">
    <property type="entry name" value="Acyl_transferase_dom"/>
</dbReference>
<dbReference type="InterPro" id="IPR020806">
    <property type="entry name" value="PKS_PP-bd"/>
</dbReference>
<dbReference type="PANTHER" id="PTHR43775:SF37">
    <property type="entry name" value="SI:DKEY-61P9.11"/>
    <property type="match status" value="1"/>
</dbReference>
<dbReference type="SMART" id="SM00825">
    <property type="entry name" value="PKS_KS"/>
    <property type="match status" value="1"/>
</dbReference>
<dbReference type="Proteomes" id="UP000515146">
    <property type="component" value="Unplaced"/>
</dbReference>
<dbReference type="InterPro" id="IPR016036">
    <property type="entry name" value="Malonyl_transacylase_ACP-bd"/>
</dbReference>
<reference evidence="10" key="1">
    <citation type="submission" date="2025-08" db="UniProtKB">
        <authorList>
            <consortium name="RefSeq"/>
        </authorList>
    </citation>
    <scope>IDENTIFICATION</scope>
    <source>
        <strain evidence="10">Airmid</strain>
    </source>
</reference>
<keyword evidence="9" id="KW-1185">Reference proteome</keyword>
<dbReference type="CDD" id="cd05235">
    <property type="entry name" value="SDR_e1"/>
    <property type="match status" value="1"/>
</dbReference>
<evidence type="ECO:0000256" key="3">
    <source>
        <dbReference type="ARBA" id="ARBA00022679"/>
    </source>
</evidence>
<dbReference type="SMART" id="SM00827">
    <property type="entry name" value="PKS_AT"/>
    <property type="match status" value="1"/>
</dbReference>
<dbReference type="InterPro" id="IPR018201">
    <property type="entry name" value="Ketoacyl_synth_AS"/>
</dbReference>
<keyword evidence="3" id="KW-0808">Transferase</keyword>
<dbReference type="UniPathway" id="UPA00094"/>
<dbReference type="SUPFAM" id="SSF55048">
    <property type="entry name" value="Probable ACP-binding domain of malonyl-CoA ACP transacylase"/>
    <property type="match status" value="1"/>
</dbReference>
<dbReference type="InParanoid" id="A0A6P6XPY8"/>
<feature type="region of interest" description="Disordered" evidence="5">
    <location>
        <begin position="2599"/>
        <end position="2618"/>
    </location>
</feature>
<dbReference type="Gene3D" id="3.40.366.10">
    <property type="entry name" value="Malonyl-Coenzyme A Acyl Carrier Protein, domain 2"/>
    <property type="match status" value="1"/>
</dbReference>